<dbReference type="Gene3D" id="1.25.40.10">
    <property type="entry name" value="Tetratricopeptide repeat domain"/>
    <property type="match status" value="1"/>
</dbReference>
<dbReference type="SUPFAM" id="SSF48452">
    <property type="entry name" value="TPR-like"/>
    <property type="match status" value="2"/>
</dbReference>
<dbReference type="PANTHER" id="PTHR43630">
    <property type="entry name" value="POLY-BETA-1,6-N-ACETYL-D-GLUCOSAMINE SYNTHASE"/>
    <property type="match status" value="1"/>
</dbReference>
<organism evidence="4">
    <name type="scientific">Desulfofervidus auxilii</name>
    <dbReference type="NCBI Taxonomy" id="1621989"/>
    <lineage>
        <taxon>Bacteria</taxon>
        <taxon>Pseudomonadati</taxon>
        <taxon>Thermodesulfobacteriota</taxon>
        <taxon>Candidatus Desulfofervidia</taxon>
        <taxon>Candidatus Desulfofervidales</taxon>
        <taxon>Candidatus Desulfofervidaceae</taxon>
        <taxon>Candidatus Desulfofervidus</taxon>
    </lineage>
</organism>
<feature type="domain" description="Glycosyltransferase 2-like" evidence="3">
    <location>
        <begin position="5"/>
        <end position="103"/>
    </location>
</feature>
<gene>
    <name evidence="4" type="ORF">ENG63_00075</name>
</gene>
<dbReference type="PANTHER" id="PTHR43630:SF2">
    <property type="entry name" value="GLYCOSYLTRANSFERASE"/>
    <property type="match status" value="1"/>
</dbReference>
<dbReference type="AlphaFoldDB" id="A0A7C0U134"/>
<feature type="repeat" description="TPR" evidence="2">
    <location>
        <begin position="389"/>
        <end position="422"/>
    </location>
</feature>
<comment type="similarity">
    <text evidence="1">Belongs to the glycosyltransferase 2 family. WaaE/KdtX subfamily.</text>
</comment>
<dbReference type="Pfam" id="PF13174">
    <property type="entry name" value="TPR_6"/>
    <property type="match status" value="1"/>
</dbReference>
<reference evidence="4" key="1">
    <citation type="journal article" date="2020" name="mSystems">
        <title>Genome- and Community-Level Interaction Insights into Carbon Utilization and Element Cycling Functions of Hydrothermarchaeota in Hydrothermal Sediment.</title>
        <authorList>
            <person name="Zhou Z."/>
            <person name="Liu Y."/>
            <person name="Xu W."/>
            <person name="Pan J."/>
            <person name="Luo Z.H."/>
            <person name="Li M."/>
        </authorList>
    </citation>
    <scope>NUCLEOTIDE SEQUENCE [LARGE SCALE GENOMIC DNA]</scope>
    <source>
        <strain evidence="4">HyVt-233</strain>
    </source>
</reference>
<comment type="caution">
    <text evidence="4">The sequence shown here is derived from an EMBL/GenBank/DDBJ whole genome shotgun (WGS) entry which is preliminary data.</text>
</comment>
<dbReference type="InterPro" id="IPR019734">
    <property type="entry name" value="TPR_rpt"/>
</dbReference>
<dbReference type="InterPro" id="IPR001173">
    <property type="entry name" value="Glyco_trans_2-like"/>
</dbReference>
<evidence type="ECO:0000313" key="4">
    <source>
        <dbReference type="EMBL" id="HDD43244.1"/>
    </source>
</evidence>
<accession>A0A7C0U134</accession>
<keyword evidence="2" id="KW-0802">TPR repeat</keyword>
<dbReference type="EMBL" id="DRBS01000005">
    <property type="protein sequence ID" value="HDD43244.1"/>
    <property type="molecule type" value="Genomic_DNA"/>
</dbReference>
<dbReference type="CDD" id="cd02511">
    <property type="entry name" value="Beta4Glucosyltransferase"/>
    <property type="match status" value="1"/>
</dbReference>
<evidence type="ECO:0000259" key="3">
    <source>
        <dbReference type="Pfam" id="PF00535"/>
    </source>
</evidence>
<evidence type="ECO:0000256" key="1">
    <source>
        <dbReference type="ARBA" id="ARBA00038494"/>
    </source>
</evidence>
<protein>
    <submittedName>
        <fullName evidence="4">Glycosyltransferase</fullName>
    </submittedName>
</protein>
<sequence length="522" mass="61049">MKKLSLCMIVKNEEKNLPVCLKHIKKAVDEIIIVDTGSTDHTVEVAKKIGAKVYSFEWCDDFSAARNESLKHATGDYIIWLDADDRMRKAEVKKLIKLKKRFPAKKNVAYVLKIINVRESFVESCYQMRIFPNLPELRFEGMVHEQISFAALRLGLKTEFVDIEILHLGYSTPERNKQKAERNLHLLLKELKRRSNCWITHFFLGQTYKFLKERKKAILHYKKAMVSECRETNKFIYIAAGINLASLLKEEGEKEEALKILLKLTEEFPENDVVKFFLGQFYLFENDYERALNVLIAVNPKNLHLIVVPIPYKLIKFKYYFGLATCYENLGYLKLARDAYEKSLKFFEDNQDSQFLARLGIFYFKIRDFDKAKEFLNKAISIAHNGLKASLHHLLGQILMKIGERQEAKEHFEAALPYISDGKVLPGLMLAYLYVEECELEKCIEVTEKIMRALKMPVNLILNNFLDLIALYVQIGAVCKERKQKEEMFWSLKIAQKLSNYWQVFSEHLSKNTDINNRLNYE</sequence>
<dbReference type="SUPFAM" id="SSF53448">
    <property type="entry name" value="Nucleotide-diphospho-sugar transferases"/>
    <property type="match status" value="1"/>
</dbReference>
<dbReference type="Pfam" id="PF00535">
    <property type="entry name" value="Glycos_transf_2"/>
    <property type="match status" value="1"/>
</dbReference>
<dbReference type="PROSITE" id="PS50005">
    <property type="entry name" value="TPR"/>
    <property type="match status" value="2"/>
</dbReference>
<dbReference type="InterPro" id="IPR011990">
    <property type="entry name" value="TPR-like_helical_dom_sf"/>
</dbReference>
<evidence type="ECO:0000256" key="2">
    <source>
        <dbReference type="PROSITE-ProRule" id="PRU00339"/>
    </source>
</evidence>
<dbReference type="Gene3D" id="3.90.550.10">
    <property type="entry name" value="Spore Coat Polysaccharide Biosynthesis Protein SpsA, Chain A"/>
    <property type="match status" value="1"/>
</dbReference>
<feature type="repeat" description="TPR" evidence="2">
    <location>
        <begin position="353"/>
        <end position="386"/>
    </location>
</feature>
<dbReference type="Pfam" id="PF13181">
    <property type="entry name" value="TPR_8"/>
    <property type="match status" value="4"/>
</dbReference>
<name>A0A7C0U134_DESA2</name>
<proteinExistence type="inferred from homology"/>
<dbReference type="InterPro" id="IPR029044">
    <property type="entry name" value="Nucleotide-diphossugar_trans"/>
</dbReference>
<dbReference type="Proteomes" id="UP000886289">
    <property type="component" value="Unassembled WGS sequence"/>
</dbReference>
<dbReference type="SMART" id="SM00028">
    <property type="entry name" value="TPR"/>
    <property type="match status" value="5"/>
</dbReference>